<dbReference type="AlphaFoldDB" id="A0A9Q1KKN7"/>
<feature type="compositionally biased region" description="Low complexity" evidence="1">
    <location>
        <begin position="70"/>
        <end position="80"/>
    </location>
</feature>
<evidence type="ECO:0000256" key="1">
    <source>
        <dbReference type="SAM" id="MobiDB-lite"/>
    </source>
</evidence>
<name>A0A9Q1KKN7_9CARY</name>
<protein>
    <submittedName>
        <fullName evidence="2">Uncharacterized protein</fullName>
    </submittedName>
</protein>
<dbReference type="Proteomes" id="UP001153076">
    <property type="component" value="Unassembled WGS sequence"/>
</dbReference>
<dbReference type="Gene3D" id="3.40.50.720">
    <property type="entry name" value="NAD(P)-binding Rossmann-like Domain"/>
    <property type="match status" value="2"/>
</dbReference>
<organism evidence="2 3">
    <name type="scientific">Carnegiea gigantea</name>
    <dbReference type="NCBI Taxonomy" id="171969"/>
    <lineage>
        <taxon>Eukaryota</taxon>
        <taxon>Viridiplantae</taxon>
        <taxon>Streptophyta</taxon>
        <taxon>Embryophyta</taxon>
        <taxon>Tracheophyta</taxon>
        <taxon>Spermatophyta</taxon>
        <taxon>Magnoliopsida</taxon>
        <taxon>eudicotyledons</taxon>
        <taxon>Gunneridae</taxon>
        <taxon>Pentapetalae</taxon>
        <taxon>Caryophyllales</taxon>
        <taxon>Cactineae</taxon>
        <taxon>Cactaceae</taxon>
        <taxon>Cactoideae</taxon>
        <taxon>Echinocereeae</taxon>
        <taxon>Carnegiea</taxon>
    </lineage>
</organism>
<dbReference type="OrthoDB" id="1731983at2759"/>
<reference evidence="2" key="1">
    <citation type="submission" date="2022-04" db="EMBL/GenBank/DDBJ databases">
        <title>Carnegiea gigantea Genome sequencing and assembly v2.</title>
        <authorList>
            <person name="Copetti D."/>
            <person name="Sanderson M.J."/>
            <person name="Burquez A."/>
            <person name="Wojciechowski M.F."/>
        </authorList>
    </citation>
    <scope>NUCLEOTIDE SEQUENCE</scope>
    <source>
        <strain evidence="2">SGP5-SGP5p</strain>
        <tissue evidence="2">Aerial part</tissue>
    </source>
</reference>
<evidence type="ECO:0000313" key="3">
    <source>
        <dbReference type="Proteomes" id="UP001153076"/>
    </source>
</evidence>
<proteinExistence type="predicted"/>
<dbReference type="PANTHER" id="PTHR32487:SF13">
    <property type="entry name" value="LOW QUALITY PROTEIN: IRIDOID SYNTHASE-LIKE"/>
    <property type="match status" value="1"/>
</dbReference>
<sequence>MEEKSHQEPKSVALIVGVTGMAGLSIAETLKSPSALGGPWKVYGSARRPKPDWLLPPLLTNTSPLTPLTWPTLKPSSLPSPRDHPRLLGRHPDGDVARLDRELPFCEDMERLPYPNFYYALEDIVRSYVPYLTYSIHRPSIIVGASTRSVYNALLTVAVYAEICKYRNVPFRYPGSISAT</sequence>
<accession>A0A9Q1KKN7</accession>
<gene>
    <name evidence="2" type="ORF">Cgig2_029191</name>
</gene>
<feature type="region of interest" description="Disordered" evidence="1">
    <location>
        <begin position="70"/>
        <end position="93"/>
    </location>
</feature>
<keyword evidence="3" id="KW-1185">Reference proteome</keyword>
<dbReference type="EMBL" id="JAKOGI010000082">
    <property type="protein sequence ID" value="KAJ8444997.1"/>
    <property type="molecule type" value="Genomic_DNA"/>
</dbReference>
<dbReference type="PANTHER" id="PTHR32487">
    <property type="entry name" value="3-OXO-DELTA(4,5)-STEROID 5-BETA-REDUCTASE"/>
    <property type="match status" value="1"/>
</dbReference>
<feature type="compositionally biased region" description="Basic and acidic residues" evidence="1">
    <location>
        <begin position="81"/>
        <end position="93"/>
    </location>
</feature>
<evidence type="ECO:0000313" key="2">
    <source>
        <dbReference type="EMBL" id="KAJ8444997.1"/>
    </source>
</evidence>
<comment type="caution">
    <text evidence="2">The sequence shown here is derived from an EMBL/GenBank/DDBJ whole genome shotgun (WGS) entry which is preliminary data.</text>
</comment>